<dbReference type="EMBL" id="HBNS01005825">
    <property type="protein sequence ID" value="CAE4587631.1"/>
    <property type="molecule type" value="Transcribed_RNA"/>
</dbReference>
<name>A0A7S4QLX6_9STRA</name>
<reference evidence="2" key="1">
    <citation type="submission" date="2021-01" db="EMBL/GenBank/DDBJ databases">
        <authorList>
            <person name="Corre E."/>
            <person name="Pelletier E."/>
            <person name="Niang G."/>
            <person name="Scheremetjew M."/>
            <person name="Finn R."/>
            <person name="Kale V."/>
            <person name="Holt S."/>
            <person name="Cochrane G."/>
            <person name="Meng A."/>
            <person name="Brown T."/>
            <person name="Cohen L."/>
        </authorList>
    </citation>
    <scope>NUCLEOTIDE SEQUENCE</scope>
    <source>
        <strain evidence="2">GSO104</strain>
    </source>
</reference>
<evidence type="ECO:0000313" key="2">
    <source>
        <dbReference type="EMBL" id="CAE4587631.1"/>
    </source>
</evidence>
<evidence type="ECO:0000256" key="1">
    <source>
        <dbReference type="SAM" id="SignalP"/>
    </source>
</evidence>
<keyword evidence="1" id="KW-0732">Signal</keyword>
<dbReference type="AlphaFoldDB" id="A0A7S4QLX6"/>
<gene>
    <name evidence="2" type="ORF">DBRI00130_LOCUS4741</name>
</gene>
<protein>
    <submittedName>
        <fullName evidence="2">Uncharacterized protein</fullName>
    </submittedName>
</protein>
<proteinExistence type="predicted"/>
<feature type="signal peptide" evidence="1">
    <location>
        <begin position="1"/>
        <end position="20"/>
    </location>
</feature>
<sequence length="150" mass="16913">MTIYTLYVLCAAAICCGGRSDVFVEAGSVFDDSNAFYIPLLQFQRTEEREMITASINDQEQRKSFGALSRPGRRWHAHSENSIPIIEAQSSSLMTKKHERKLAERHHDYYGDSVISNNTKSPKEEIERNGDITILYGTSNRESSVSSTLC</sequence>
<feature type="chain" id="PRO_5031129060" evidence="1">
    <location>
        <begin position="21"/>
        <end position="150"/>
    </location>
</feature>
<organism evidence="2">
    <name type="scientific">Ditylum brightwellii</name>
    <dbReference type="NCBI Taxonomy" id="49249"/>
    <lineage>
        <taxon>Eukaryota</taxon>
        <taxon>Sar</taxon>
        <taxon>Stramenopiles</taxon>
        <taxon>Ochrophyta</taxon>
        <taxon>Bacillariophyta</taxon>
        <taxon>Mediophyceae</taxon>
        <taxon>Lithodesmiophycidae</taxon>
        <taxon>Lithodesmiales</taxon>
        <taxon>Lithodesmiaceae</taxon>
        <taxon>Ditylum</taxon>
    </lineage>
</organism>
<accession>A0A7S4QLX6</accession>